<sequence length="223" mass="23871">MVFAIYIAVGVEGAAAYNTTCTGPEPKIVQVQITYVTLKHSNVHVIPIYSEKWYSMCYKNCFKKSCTAGQPTDQCVDTNAECNATSLTCGCKSTHIVNKDGACNPKGTLNTICGVAETAQYQCEANTECQDDGNGTKTCLCKTSHYESSGACTLRKSPQATCASNECVVHSTCDSGTRTCVCDAGYNPSPTISPTMCSGDVKVLTLPYIYVVPVVVSMMLLIR</sequence>
<protein>
    <recommendedName>
        <fullName evidence="5">EGF-like domain-containing protein</fullName>
    </recommendedName>
</protein>
<dbReference type="Proteomes" id="UP000683360">
    <property type="component" value="Unassembled WGS sequence"/>
</dbReference>
<dbReference type="AlphaFoldDB" id="A0A8S3QLA1"/>
<comment type="caution">
    <text evidence="3">The sequence shown here is derived from an EMBL/GenBank/DDBJ whole genome shotgun (WGS) entry which is preliminary data.</text>
</comment>
<keyword evidence="2" id="KW-0732">Signal</keyword>
<feature type="chain" id="PRO_5035793171" description="EGF-like domain-containing protein" evidence="2">
    <location>
        <begin position="17"/>
        <end position="223"/>
    </location>
</feature>
<name>A0A8S3QLA1_MYTED</name>
<keyword evidence="1" id="KW-0472">Membrane</keyword>
<reference evidence="3" key="1">
    <citation type="submission" date="2021-03" db="EMBL/GenBank/DDBJ databases">
        <authorList>
            <person name="Bekaert M."/>
        </authorList>
    </citation>
    <scope>NUCLEOTIDE SEQUENCE</scope>
</reference>
<feature type="signal peptide" evidence="2">
    <location>
        <begin position="1"/>
        <end position="16"/>
    </location>
</feature>
<keyword evidence="1" id="KW-1133">Transmembrane helix</keyword>
<evidence type="ECO:0000313" key="4">
    <source>
        <dbReference type="Proteomes" id="UP000683360"/>
    </source>
</evidence>
<accession>A0A8S3QLA1</accession>
<gene>
    <name evidence="3" type="ORF">MEDL_10914</name>
</gene>
<evidence type="ECO:0000256" key="2">
    <source>
        <dbReference type="SAM" id="SignalP"/>
    </source>
</evidence>
<evidence type="ECO:0000256" key="1">
    <source>
        <dbReference type="SAM" id="Phobius"/>
    </source>
</evidence>
<feature type="transmembrane region" description="Helical" evidence="1">
    <location>
        <begin position="203"/>
        <end position="222"/>
    </location>
</feature>
<evidence type="ECO:0008006" key="5">
    <source>
        <dbReference type="Google" id="ProtNLM"/>
    </source>
</evidence>
<dbReference type="OrthoDB" id="6146495at2759"/>
<dbReference type="EMBL" id="CAJPWZ010000542">
    <property type="protein sequence ID" value="CAG2196011.1"/>
    <property type="molecule type" value="Genomic_DNA"/>
</dbReference>
<keyword evidence="1" id="KW-0812">Transmembrane</keyword>
<keyword evidence="4" id="KW-1185">Reference proteome</keyword>
<organism evidence="3 4">
    <name type="scientific">Mytilus edulis</name>
    <name type="common">Blue mussel</name>
    <dbReference type="NCBI Taxonomy" id="6550"/>
    <lineage>
        <taxon>Eukaryota</taxon>
        <taxon>Metazoa</taxon>
        <taxon>Spiralia</taxon>
        <taxon>Lophotrochozoa</taxon>
        <taxon>Mollusca</taxon>
        <taxon>Bivalvia</taxon>
        <taxon>Autobranchia</taxon>
        <taxon>Pteriomorphia</taxon>
        <taxon>Mytilida</taxon>
        <taxon>Mytiloidea</taxon>
        <taxon>Mytilidae</taxon>
        <taxon>Mytilinae</taxon>
        <taxon>Mytilus</taxon>
    </lineage>
</organism>
<proteinExistence type="predicted"/>
<evidence type="ECO:0000313" key="3">
    <source>
        <dbReference type="EMBL" id="CAG2196011.1"/>
    </source>
</evidence>